<evidence type="ECO:0000259" key="6">
    <source>
        <dbReference type="Pfam" id="PF04932"/>
    </source>
</evidence>
<evidence type="ECO:0000313" key="8">
    <source>
        <dbReference type="Proteomes" id="UP001149400"/>
    </source>
</evidence>
<keyword evidence="3 5" id="KW-1133">Transmembrane helix</keyword>
<gene>
    <name evidence="7" type="ORF">LRP50_02955</name>
</gene>
<evidence type="ECO:0000313" key="7">
    <source>
        <dbReference type="EMBL" id="MDD1792081.1"/>
    </source>
</evidence>
<dbReference type="EMBL" id="JAJUBC010000002">
    <property type="protein sequence ID" value="MDD1792081.1"/>
    <property type="molecule type" value="Genomic_DNA"/>
</dbReference>
<feature type="domain" description="O-antigen ligase-related" evidence="6">
    <location>
        <begin position="172"/>
        <end position="329"/>
    </location>
</feature>
<feature type="transmembrane region" description="Helical" evidence="5">
    <location>
        <begin position="320"/>
        <end position="340"/>
    </location>
</feature>
<evidence type="ECO:0000256" key="2">
    <source>
        <dbReference type="ARBA" id="ARBA00022692"/>
    </source>
</evidence>
<proteinExistence type="predicted"/>
<keyword evidence="8" id="KW-1185">Reference proteome</keyword>
<feature type="transmembrane region" description="Helical" evidence="5">
    <location>
        <begin position="166"/>
        <end position="181"/>
    </location>
</feature>
<keyword evidence="4 5" id="KW-0472">Membrane</keyword>
<keyword evidence="7" id="KW-0436">Ligase</keyword>
<dbReference type="PANTHER" id="PTHR37422">
    <property type="entry name" value="TEICHURONIC ACID BIOSYNTHESIS PROTEIN TUAE"/>
    <property type="match status" value="1"/>
</dbReference>
<name>A0ABT5QVP3_9GAMM</name>
<comment type="subcellular location">
    <subcellularLocation>
        <location evidence="1">Membrane</location>
        <topology evidence="1">Multi-pass membrane protein</topology>
    </subcellularLocation>
</comment>
<dbReference type="Pfam" id="PF04932">
    <property type="entry name" value="Wzy_C"/>
    <property type="match status" value="1"/>
</dbReference>
<feature type="transmembrane region" description="Helical" evidence="5">
    <location>
        <begin position="214"/>
        <end position="242"/>
    </location>
</feature>
<feature type="transmembrane region" description="Helical" evidence="5">
    <location>
        <begin position="352"/>
        <end position="379"/>
    </location>
</feature>
<evidence type="ECO:0000256" key="1">
    <source>
        <dbReference type="ARBA" id="ARBA00004141"/>
    </source>
</evidence>
<dbReference type="RefSeq" id="WP_274162989.1">
    <property type="nucleotide sequence ID" value="NZ_JAJUBC010000002.1"/>
</dbReference>
<accession>A0ABT5QVP3</accession>
<dbReference type="InterPro" id="IPR007016">
    <property type="entry name" value="O-antigen_ligase-rel_domated"/>
</dbReference>
<dbReference type="Proteomes" id="UP001149400">
    <property type="component" value="Unassembled WGS sequence"/>
</dbReference>
<organism evidence="7 8">
    <name type="scientific">Enterovibrio gelatinilyticus</name>
    <dbReference type="NCBI Taxonomy" id="2899819"/>
    <lineage>
        <taxon>Bacteria</taxon>
        <taxon>Pseudomonadati</taxon>
        <taxon>Pseudomonadota</taxon>
        <taxon>Gammaproteobacteria</taxon>
        <taxon>Vibrionales</taxon>
        <taxon>Vibrionaceae</taxon>
        <taxon>Enterovibrio</taxon>
    </lineage>
</organism>
<keyword evidence="2 5" id="KW-0812">Transmembrane</keyword>
<dbReference type="PANTHER" id="PTHR37422:SF13">
    <property type="entry name" value="LIPOPOLYSACCHARIDE BIOSYNTHESIS PROTEIN PA4999-RELATED"/>
    <property type="match status" value="1"/>
</dbReference>
<dbReference type="InterPro" id="IPR051533">
    <property type="entry name" value="WaaL-like"/>
</dbReference>
<sequence>MVKPLEHLAAAAVILFFVPMKLSVSGIDIYLADLLGIASLGFIGLIAARGQLLLSTIKAAGFVLLFVVYIVIAGIVSNVPATLVIIEVIQWLSITAFLGVLHQSGLLASPRFLSTVALYALAGAVYTAIWHFIVFPDLGNFKKLGNTKYLFGFSCLLLYLMRDHIRFSYVFLGLSIVLLVMSDERKAFLGIILMVACDYVFCRKSHDLRTQKTVNALGFTVLFGVILALLSAWSLLGISAILNHLEFTPLDVLYADQQQARWDSELWRKLLLANGFSLFLENPILGVGPKMLPEHIVDYFQNQELAIYTHNFALDVAIEYGLVGLTILFGGFLLSMHRLFSQRFQNPISFLMAVYILAMVLFVAINSTIMLMFLLPFFINTRVLNEPSAVPPSLNVRYLNQAASKTPLSNVAIHKDK</sequence>
<comment type="caution">
    <text evidence="7">The sequence shown here is derived from an EMBL/GenBank/DDBJ whole genome shotgun (WGS) entry which is preliminary data.</text>
</comment>
<protein>
    <submittedName>
        <fullName evidence="7">O-antigen ligase family protein</fullName>
    </submittedName>
</protein>
<evidence type="ECO:0000256" key="5">
    <source>
        <dbReference type="SAM" id="Phobius"/>
    </source>
</evidence>
<dbReference type="GO" id="GO:0016874">
    <property type="term" value="F:ligase activity"/>
    <property type="evidence" value="ECO:0007669"/>
    <property type="project" value="UniProtKB-KW"/>
</dbReference>
<evidence type="ECO:0000256" key="4">
    <source>
        <dbReference type="ARBA" id="ARBA00023136"/>
    </source>
</evidence>
<feature type="transmembrane region" description="Helical" evidence="5">
    <location>
        <begin position="30"/>
        <end position="47"/>
    </location>
</feature>
<evidence type="ECO:0000256" key="3">
    <source>
        <dbReference type="ARBA" id="ARBA00022989"/>
    </source>
</evidence>
<feature type="transmembrane region" description="Helical" evidence="5">
    <location>
        <begin position="83"/>
        <end position="101"/>
    </location>
</feature>
<reference evidence="7" key="1">
    <citation type="submission" date="2021-12" db="EMBL/GenBank/DDBJ databases">
        <title>Enterovibrio ZSDZ35 sp. nov. and Enterovibrio ZSDZ42 sp. nov., isolated from coastal seawater in Qingdao.</title>
        <authorList>
            <person name="Zhang P."/>
        </authorList>
    </citation>
    <scope>NUCLEOTIDE SEQUENCE</scope>
    <source>
        <strain evidence="7">ZSDZ42</strain>
    </source>
</reference>
<feature type="transmembrane region" description="Helical" evidence="5">
    <location>
        <begin position="113"/>
        <end position="133"/>
    </location>
</feature>
<feature type="transmembrane region" description="Helical" evidence="5">
    <location>
        <begin position="59"/>
        <end position="77"/>
    </location>
</feature>